<comment type="caution">
    <text evidence="1">The sequence shown here is derived from an EMBL/GenBank/DDBJ whole genome shotgun (WGS) entry which is preliminary data.</text>
</comment>
<dbReference type="Proteomes" id="UP001303899">
    <property type="component" value="Unassembled WGS sequence"/>
</dbReference>
<keyword evidence="2" id="KW-1185">Reference proteome</keyword>
<dbReference type="EMBL" id="JAYGIL010000039">
    <property type="protein sequence ID" value="MEA5405603.1"/>
    <property type="molecule type" value="Genomic_DNA"/>
</dbReference>
<proteinExistence type="predicted"/>
<reference evidence="1 2" key="1">
    <citation type="submission" date="2023-12" db="EMBL/GenBank/DDBJ databases">
        <title>Novel species of the genus Arcicella isolated from rivers.</title>
        <authorList>
            <person name="Lu H."/>
        </authorList>
    </citation>
    <scope>NUCLEOTIDE SEQUENCE [LARGE SCALE GENOMIC DNA]</scope>
    <source>
        <strain evidence="1 2">DC2W</strain>
    </source>
</reference>
<protein>
    <submittedName>
        <fullName evidence="1">Uncharacterized protein</fullName>
    </submittedName>
</protein>
<evidence type="ECO:0000313" key="2">
    <source>
        <dbReference type="Proteomes" id="UP001303899"/>
    </source>
</evidence>
<accession>A0ABU5SBK8</accession>
<organism evidence="1 2">
    <name type="scientific">Arcicella gelida</name>
    <dbReference type="NCBI Taxonomy" id="2984195"/>
    <lineage>
        <taxon>Bacteria</taxon>
        <taxon>Pseudomonadati</taxon>
        <taxon>Bacteroidota</taxon>
        <taxon>Cytophagia</taxon>
        <taxon>Cytophagales</taxon>
        <taxon>Flectobacillaceae</taxon>
        <taxon>Arcicella</taxon>
    </lineage>
</organism>
<dbReference type="RefSeq" id="WP_323699008.1">
    <property type="nucleotide sequence ID" value="NZ_JAYGIL010000039.1"/>
</dbReference>
<evidence type="ECO:0000313" key="1">
    <source>
        <dbReference type="EMBL" id="MEA5405603.1"/>
    </source>
</evidence>
<gene>
    <name evidence="1" type="ORF">VB776_21880</name>
</gene>
<sequence>MNHTILFTGHMIDEKERQKPCFPASKETAVRAELRKQLVEEKTKINNLLIGIAGGACGGRVFL</sequence>
<name>A0ABU5SBK8_9BACT</name>